<dbReference type="InterPro" id="IPR036890">
    <property type="entry name" value="HATPase_C_sf"/>
</dbReference>
<dbReference type="Proteomes" id="UP001589532">
    <property type="component" value="Unassembled WGS sequence"/>
</dbReference>
<dbReference type="Gene3D" id="3.30.565.10">
    <property type="entry name" value="Histidine kinase-like ATPase, C-terminal domain"/>
    <property type="match status" value="1"/>
</dbReference>
<dbReference type="PANTHER" id="PTHR35526">
    <property type="entry name" value="ANTI-SIGMA-F FACTOR RSBW-RELATED"/>
    <property type="match status" value="1"/>
</dbReference>
<keyword evidence="1" id="KW-0723">Serine/threonine-protein kinase</keyword>
<organism evidence="4 5">
    <name type="scientific">Nonomuraea helvata</name>
    <dbReference type="NCBI Taxonomy" id="37484"/>
    <lineage>
        <taxon>Bacteria</taxon>
        <taxon>Bacillati</taxon>
        <taxon>Actinomycetota</taxon>
        <taxon>Actinomycetes</taxon>
        <taxon>Streptosporangiales</taxon>
        <taxon>Streptosporangiaceae</taxon>
        <taxon>Nonomuraea</taxon>
    </lineage>
</organism>
<keyword evidence="4" id="KW-0067">ATP-binding</keyword>
<protein>
    <submittedName>
        <fullName evidence="4">ATP-binding protein</fullName>
    </submittedName>
</protein>
<dbReference type="InterPro" id="IPR050267">
    <property type="entry name" value="Anti-sigma-factor_SerPK"/>
</dbReference>
<feature type="region of interest" description="Disordered" evidence="2">
    <location>
        <begin position="135"/>
        <end position="165"/>
    </location>
</feature>
<dbReference type="GO" id="GO:0005524">
    <property type="term" value="F:ATP binding"/>
    <property type="evidence" value="ECO:0007669"/>
    <property type="project" value="UniProtKB-KW"/>
</dbReference>
<dbReference type="CDD" id="cd16936">
    <property type="entry name" value="HATPase_RsbW-like"/>
    <property type="match status" value="1"/>
</dbReference>
<accession>A0ABV5SJM1</accession>
<comment type="caution">
    <text evidence="4">The sequence shown here is derived from an EMBL/GenBank/DDBJ whole genome shotgun (WGS) entry which is preliminary data.</text>
</comment>
<gene>
    <name evidence="4" type="ORF">ACFFSA_53190</name>
</gene>
<proteinExistence type="predicted"/>
<keyword evidence="1" id="KW-0808">Transferase</keyword>
<feature type="compositionally biased region" description="Basic residues" evidence="2">
    <location>
        <begin position="156"/>
        <end position="165"/>
    </location>
</feature>
<dbReference type="Pfam" id="PF13581">
    <property type="entry name" value="HATPase_c_2"/>
    <property type="match status" value="1"/>
</dbReference>
<sequence>MTFELRCPISPDLRYIRELVRIHGEHHGLNGEQLEGLVLAVNEAVTNVLDHGGKAGRVTARGHEHGVIIEILDIGGRLTPEHLAAATVDPTGSRGFGLWVIQRLCDDVTLERTASGSVLSLYFRGRPAALLPLEHRAGRKSGRGATGPTAPGFTPARRRPARSTS</sequence>
<dbReference type="RefSeq" id="WP_345003059.1">
    <property type="nucleotide sequence ID" value="NZ_BAAAXV010000012.1"/>
</dbReference>
<evidence type="ECO:0000256" key="1">
    <source>
        <dbReference type="ARBA" id="ARBA00022527"/>
    </source>
</evidence>
<evidence type="ECO:0000256" key="2">
    <source>
        <dbReference type="SAM" id="MobiDB-lite"/>
    </source>
</evidence>
<reference evidence="4 5" key="1">
    <citation type="submission" date="2024-09" db="EMBL/GenBank/DDBJ databases">
        <authorList>
            <person name="Sun Q."/>
            <person name="Mori K."/>
        </authorList>
    </citation>
    <scope>NUCLEOTIDE SEQUENCE [LARGE SCALE GENOMIC DNA]</scope>
    <source>
        <strain evidence="4 5">JCM 3143</strain>
    </source>
</reference>
<dbReference type="SUPFAM" id="SSF55874">
    <property type="entry name" value="ATPase domain of HSP90 chaperone/DNA topoisomerase II/histidine kinase"/>
    <property type="match status" value="1"/>
</dbReference>
<evidence type="ECO:0000313" key="5">
    <source>
        <dbReference type="Proteomes" id="UP001589532"/>
    </source>
</evidence>
<evidence type="ECO:0000259" key="3">
    <source>
        <dbReference type="Pfam" id="PF13581"/>
    </source>
</evidence>
<name>A0ABV5SJM1_9ACTN</name>
<keyword evidence="4" id="KW-0547">Nucleotide-binding</keyword>
<dbReference type="EMBL" id="JBHMBW010000110">
    <property type="protein sequence ID" value="MFB9631872.1"/>
    <property type="molecule type" value="Genomic_DNA"/>
</dbReference>
<evidence type="ECO:0000313" key="4">
    <source>
        <dbReference type="EMBL" id="MFB9631872.1"/>
    </source>
</evidence>
<dbReference type="InterPro" id="IPR003594">
    <property type="entry name" value="HATPase_dom"/>
</dbReference>
<keyword evidence="5" id="KW-1185">Reference proteome</keyword>
<dbReference type="PANTHER" id="PTHR35526:SF3">
    <property type="entry name" value="ANTI-SIGMA-F FACTOR RSBW"/>
    <property type="match status" value="1"/>
</dbReference>
<feature type="domain" description="Histidine kinase/HSP90-like ATPase" evidence="3">
    <location>
        <begin position="13"/>
        <end position="122"/>
    </location>
</feature>
<keyword evidence="1" id="KW-0418">Kinase</keyword>